<dbReference type="Proteomes" id="UP000276770">
    <property type="component" value="Unassembled WGS sequence"/>
</dbReference>
<keyword evidence="3" id="KW-0472">Membrane</keyword>
<reference evidence="7 8" key="1">
    <citation type="submission" date="2018-10" db="EMBL/GenBank/DDBJ databases">
        <title>Falsibacillus sp. genome draft.</title>
        <authorList>
            <person name="Shi S."/>
        </authorList>
    </citation>
    <scope>NUCLEOTIDE SEQUENCE [LARGE SCALE GENOMIC DNA]</scope>
    <source>
        <strain evidence="7 8">GY 10110</strain>
    </source>
</reference>
<dbReference type="Pfam" id="PF13416">
    <property type="entry name" value="SBP_bac_8"/>
    <property type="match status" value="1"/>
</dbReference>
<dbReference type="PANTHER" id="PTHR43649:SF33">
    <property type="entry name" value="POLYGALACTURONAN_RHAMNOGALACTURONAN-BINDING PROTEIN YTCQ"/>
    <property type="match status" value="1"/>
</dbReference>
<evidence type="ECO:0000313" key="8">
    <source>
        <dbReference type="Proteomes" id="UP000276770"/>
    </source>
</evidence>
<evidence type="ECO:0000313" key="7">
    <source>
        <dbReference type="EMBL" id="RLQ94292.1"/>
    </source>
</evidence>
<dbReference type="Gene3D" id="3.40.190.10">
    <property type="entry name" value="Periplasmic binding protein-like II"/>
    <property type="match status" value="2"/>
</dbReference>
<dbReference type="EMBL" id="RCVZ01000010">
    <property type="protein sequence ID" value="RLQ94292.1"/>
    <property type="molecule type" value="Genomic_DNA"/>
</dbReference>
<dbReference type="SUPFAM" id="SSF53850">
    <property type="entry name" value="Periplasmic binding protein-like II"/>
    <property type="match status" value="1"/>
</dbReference>
<evidence type="ECO:0000256" key="5">
    <source>
        <dbReference type="ARBA" id="ARBA00023288"/>
    </source>
</evidence>
<dbReference type="InterPro" id="IPR050490">
    <property type="entry name" value="Bact_solute-bd_prot1"/>
</dbReference>
<dbReference type="PANTHER" id="PTHR43649">
    <property type="entry name" value="ARABINOSE-BINDING PROTEIN-RELATED"/>
    <property type="match status" value="1"/>
</dbReference>
<keyword evidence="4" id="KW-0564">Palmitate</keyword>
<keyword evidence="1" id="KW-1003">Cell membrane</keyword>
<evidence type="ECO:0000256" key="3">
    <source>
        <dbReference type="ARBA" id="ARBA00023136"/>
    </source>
</evidence>
<feature type="chain" id="PRO_5017996075" evidence="6">
    <location>
        <begin position="25"/>
        <end position="521"/>
    </location>
</feature>
<evidence type="ECO:0000256" key="4">
    <source>
        <dbReference type="ARBA" id="ARBA00023139"/>
    </source>
</evidence>
<gene>
    <name evidence="7" type="ORF">D9X91_14630</name>
</gene>
<dbReference type="AlphaFoldDB" id="A0A3L7K0W9"/>
<comment type="caution">
    <text evidence="7">The sequence shown here is derived from an EMBL/GenBank/DDBJ whole genome shotgun (WGS) entry which is preliminary data.</text>
</comment>
<name>A0A3L7K0W9_9BACI</name>
<accession>A0A3L7K0W9</accession>
<evidence type="ECO:0000256" key="6">
    <source>
        <dbReference type="SAM" id="SignalP"/>
    </source>
</evidence>
<evidence type="ECO:0000256" key="1">
    <source>
        <dbReference type="ARBA" id="ARBA00022475"/>
    </source>
</evidence>
<evidence type="ECO:0000256" key="2">
    <source>
        <dbReference type="ARBA" id="ARBA00022729"/>
    </source>
</evidence>
<keyword evidence="2 6" id="KW-0732">Signal</keyword>
<feature type="signal peptide" evidence="6">
    <location>
        <begin position="1"/>
        <end position="24"/>
    </location>
</feature>
<sequence length="521" mass="59014">MVRKFSIILAIVFMVFMTACTNKSSVDSKDGTNTESAGKNDGFLASKKPVEKTIFLHYNDGGVIFDDDWPTFKQAAKETNVTLKGVAPKTSTNSTEAFNLMIASGSIPDFVMDKKENLNKYGMEGAFLPLEDLIKKYAPHIQKYLDDMPEIMKISQASDGHLYYMPFIADGVAAEGWYIRKDWLDKLGLQVPQTVDEFHDVLKAFKEKDPNGNGKQDEVPFFTRINNRIFDLASLWGGFGDFHLDGDQVKYGPYEKEFGTAMENLAQWYKEGLIDPEIFTRGGNSRDVLLGNNTGGATHDWFGSTANYNTTLKDQIPGINFVPFAPPAAPNGKRVEPTRRSPFNNFTGVAIGYKTKDPVVAIKYLDYFFTKEGRRLMNYGVEGDTYNMVDGKPVLAQKVLSSSDIPGALRAVGAQIMFAYQQDFDYEKQWTNDIALKGEDEYAKNDYFIKELPALNFTQEEEKVNNDIGPQIQTYTDEMMQRWIMGAEPVDFEKYKKHLEELGIKDFIKVHEDAYKRYLNN</sequence>
<proteinExistence type="predicted"/>
<dbReference type="OrthoDB" id="9787283at2"/>
<dbReference type="RefSeq" id="WP_121681383.1">
    <property type="nucleotide sequence ID" value="NZ_RCVZ01000010.1"/>
</dbReference>
<keyword evidence="5" id="KW-0449">Lipoprotein</keyword>
<protein>
    <submittedName>
        <fullName evidence="7">Extracellular solute-binding protein</fullName>
    </submittedName>
</protein>
<organism evidence="7 8">
    <name type="scientific">Falsibacillus albus</name>
    <dbReference type="NCBI Taxonomy" id="2478915"/>
    <lineage>
        <taxon>Bacteria</taxon>
        <taxon>Bacillati</taxon>
        <taxon>Bacillota</taxon>
        <taxon>Bacilli</taxon>
        <taxon>Bacillales</taxon>
        <taxon>Bacillaceae</taxon>
        <taxon>Falsibacillus</taxon>
    </lineage>
</organism>
<keyword evidence="8" id="KW-1185">Reference proteome</keyword>
<dbReference type="PROSITE" id="PS51257">
    <property type="entry name" value="PROKAR_LIPOPROTEIN"/>
    <property type="match status" value="1"/>
</dbReference>
<dbReference type="InterPro" id="IPR006059">
    <property type="entry name" value="SBP"/>
</dbReference>